<keyword evidence="9" id="KW-0472">Membrane</keyword>
<dbReference type="GO" id="GO:0005524">
    <property type="term" value="F:ATP binding"/>
    <property type="evidence" value="ECO:0007669"/>
    <property type="project" value="UniProtKB-KW"/>
</dbReference>
<dbReference type="SMART" id="SM00304">
    <property type="entry name" value="HAMP"/>
    <property type="match status" value="1"/>
</dbReference>
<evidence type="ECO:0000256" key="7">
    <source>
        <dbReference type="ARBA" id="ARBA00022777"/>
    </source>
</evidence>
<dbReference type="SMART" id="SM00387">
    <property type="entry name" value="HATPase_c"/>
    <property type="match status" value="1"/>
</dbReference>
<dbReference type="PRINTS" id="PR00344">
    <property type="entry name" value="BCTRLSENSOR"/>
</dbReference>
<dbReference type="InterPro" id="IPR050980">
    <property type="entry name" value="2C_sensor_his_kinase"/>
</dbReference>
<protein>
    <recommendedName>
        <fullName evidence="3">histidine kinase</fullName>
        <ecNumber evidence="3">2.7.13.3</ecNumber>
    </recommendedName>
</protein>
<dbReference type="Proteomes" id="UP000199071">
    <property type="component" value="Unassembled WGS sequence"/>
</dbReference>
<dbReference type="GO" id="GO:0007165">
    <property type="term" value="P:signal transduction"/>
    <property type="evidence" value="ECO:0007669"/>
    <property type="project" value="InterPro"/>
</dbReference>
<sequence length="493" mass="53164">MDDRPRNTEAEIARDAAARIPRARRGPGLSWKLLILTLLFVSVSAVLIYVPSIANFRLTWLSDRLAMADTASVVLAAADTVDVPRDIQDQLLAAVGATAIAIRTGSVSRLIAAVEMPPEIDRTVDLRMMEPVADIVAAFETLLAPDERMLRVIGDSRNSGAVELVITDTPLRDAMLSYSVRVLWLAVLISVILSGLLFLSVDRMFVRPMRRLSQNMVAFSDAPDDSTRVITPSGRGDEIGVAEDHLASMQRDLQTTLREQRHLADLGLAVSKINHDLRNMLASAQLFSDRLGGVSDPTVQRFAPKLIAALDRAISYCQTTLAYGRAREAPPSRRLIALDRLVDDVADGLGLVGHQTIAFDNAVAQGMEIDADPDQLFRILVNLGRNAIQALESDSSPALVRRLTISGERRDGCIAIRVDDTGPGIPQAARAHLFQAFQGTVRPGGTGLGLAIAAELARAHGGSVALAEKAGPGACFEIIIPHRRESNGRPRAA</sequence>
<feature type="transmembrane region" description="Helical" evidence="9">
    <location>
        <begin position="182"/>
        <end position="201"/>
    </location>
</feature>
<evidence type="ECO:0000313" key="13">
    <source>
        <dbReference type="Proteomes" id="UP000199071"/>
    </source>
</evidence>
<feature type="domain" description="HAMP" evidence="11">
    <location>
        <begin position="203"/>
        <end position="258"/>
    </location>
</feature>
<keyword evidence="7 12" id="KW-0418">Kinase</keyword>
<evidence type="ECO:0000256" key="4">
    <source>
        <dbReference type="ARBA" id="ARBA00022553"/>
    </source>
</evidence>
<evidence type="ECO:0000256" key="5">
    <source>
        <dbReference type="ARBA" id="ARBA00022679"/>
    </source>
</evidence>
<feature type="transmembrane region" description="Helical" evidence="9">
    <location>
        <begin position="29"/>
        <end position="50"/>
    </location>
</feature>
<evidence type="ECO:0000256" key="8">
    <source>
        <dbReference type="ARBA" id="ARBA00022840"/>
    </source>
</evidence>
<keyword evidence="6" id="KW-0547">Nucleotide-binding</keyword>
<dbReference type="GO" id="GO:0016020">
    <property type="term" value="C:membrane"/>
    <property type="evidence" value="ECO:0007669"/>
    <property type="project" value="UniProtKB-SubCell"/>
</dbReference>
<dbReference type="OrthoDB" id="9784218at2"/>
<keyword evidence="8" id="KW-0067">ATP-binding</keyword>
<evidence type="ECO:0000313" key="12">
    <source>
        <dbReference type="EMBL" id="SDB52916.1"/>
    </source>
</evidence>
<dbReference type="InterPro" id="IPR004358">
    <property type="entry name" value="Sig_transdc_His_kin-like_C"/>
</dbReference>
<dbReference type="Pfam" id="PF02518">
    <property type="entry name" value="HATPase_c"/>
    <property type="match status" value="1"/>
</dbReference>
<keyword evidence="4" id="KW-0597">Phosphoprotein</keyword>
<gene>
    <name evidence="12" type="ORF">SAMN02982931_04175</name>
</gene>
<accession>A0A1G6E684</accession>
<feature type="domain" description="Histidine kinase" evidence="10">
    <location>
        <begin position="272"/>
        <end position="484"/>
    </location>
</feature>
<dbReference type="SUPFAM" id="SSF55874">
    <property type="entry name" value="ATPase domain of HSP90 chaperone/DNA topoisomerase II/histidine kinase"/>
    <property type="match status" value="1"/>
</dbReference>
<name>A0A1G6E684_9HYPH</name>
<dbReference type="PANTHER" id="PTHR44936:SF10">
    <property type="entry name" value="SENSOR PROTEIN RSTB"/>
    <property type="match status" value="1"/>
</dbReference>
<comment type="catalytic activity">
    <reaction evidence="1">
        <text>ATP + protein L-histidine = ADP + protein N-phospho-L-histidine.</text>
        <dbReference type="EC" id="2.7.13.3"/>
    </reaction>
</comment>
<dbReference type="InterPro" id="IPR036890">
    <property type="entry name" value="HATPase_C_sf"/>
</dbReference>
<proteinExistence type="predicted"/>
<keyword evidence="9" id="KW-0812">Transmembrane</keyword>
<keyword evidence="13" id="KW-1185">Reference proteome</keyword>
<dbReference type="GO" id="GO:0004673">
    <property type="term" value="F:protein histidine kinase activity"/>
    <property type="evidence" value="ECO:0007669"/>
    <property type="project" value="UniProtKB-EC"/>
</dbReference>
<evidence type="ECO:0000259" key="10">
    <source>
        <dbReference type="PROSITE" id="PS50109"/>
    </source>
</evidence>
<dbReference type="EMBL" id="FMXQ01000010">
    <property type="protein sequence ID" value="SDB52916.1"/>
    <property type="molecule type" value="Genomic_DNA"/>
</dbReference>
<evidence type="ECO:0000256" key="1">
    <source>
        <dbReference type="ARBA" id="ARBA00000085"/>
    </source>
</evidence>
<evidence type="ECO:0000256" key="2">
    <source>
        <dbReference type="ARBA" id="ARBA00004370"/>
    </source>
</evidence>
<dbReference type="InterPro" id="IPR005467">
    <property type="entry name" value="His_kinase_dom"/>
</dbReference>
<dbReference type="InterPro" id="IPR003660">
    <property type="entry name" value="HAMP_dom"/>
</dbReference>
<evidence type="ECO:0000259" key="11">
    <source>
        <dbReference type="PROSITE" id="PS50885"/>
    </source>
</evidence>
<dbReference type="EC" id="2.7.13.3" evidence="3"/>
<dbReference type="InterPro" id="IPR003594">
    <property type="entry name" value="HATPase_dom"/>
</dbReference>
<evidence type="ECO:0000256" key="9">
    <source>
        <dbReference type="SAM" id="Phobius"/>
    </source>
</evidence>
<dbReference type="STRING" id="665467.SAMN02982931_04175"/>
<dbReference type="CDD" id="cd00075">
    <property type="entry name" value="HATPase"/>
    <property type="match status" value="1"/>
</dbReference>
<dbReference type="Gene3D" id="6.10.340.10">
    <property type="match status" value="1"/>
</dbReference>
<keyword evidence="9" id="KW-1133">Transmembrane helix</keyword>
<evidence type="ECO:0000256" key="6">
    <source>
        <dbReference type="ARBA" id="ARBA00022741"/>
    </source>
</evidence>
<organism evidence="12 13">
    <name type="scientific">Bauldia litoralis</name>
    <dbReference type="NCBI Taxonomy" id="665467"/>
    <lineage>
        <taxon>Bacteria</taxon>
        <taxon>Pseudomonadati</taxon>
        <taxon>Pseudomonadota</taxon>
        <taxon>Alphaproteobacteria</taxon>
        <taxon>Hyphomicrobiales</taxon>
        <taxon>Kaistiaceae</taxon>
        <taxon>Bauldia</taxon>
    </lineage>
</organism>
<dbReference type="PROSITE" id="PS50885">
    <property type="entry name" value="HAMP"/>
    <property type="match status" value="1"/>
</dbReference>
<dbReference type="AlphaFoldDB" id="A0A1G6E684"/>
<keyword evidence="5" id="KW-0808">Transferase</keyword>
<dbReference type="PROSITE" id="PS50109">
    <property type="entry name" value="HIS_KIN"/>
    <property type="match status" value="1"/>
</dbReference>
<comment type="subcellular location">
    <subcellularLocation>
        <location evidence="2">Membrane</location>
    </subcellularLocation>
</comment>
<reference evidence="12 13" key="1">
    <citation type="submission" date="2016-10" db="EMBL/GenBank/DDBJ databases">
        <authorList>
            <person name="de Groot N.N."/>
        </authorList>
    </citation>
    <scope>NUCLEOTIDE SEQUENCE [LARGE SCALE GENOMIC DNA]</scope>
    <source>
        <strain evidence="12 13">ATCC 35022</strain>
    </source>
</reference>
<evidence type="ECO:0000256" key="3">
    <source>
        <dbReference type="ARBA" id="ARBA00012438"/>
    </source>
</evidence>
<dbReference type="Gene3D" id="3.30.565.10">
    <property type="entry name" value="Histidine kinase-like ATPase, C-terminal domain"/>
    <property type="match status" value="1"/>
</dbReference>
<dbReference type="PANTHER" id="PTHR44936">
    <property type="entry name" value="SENSOR PROTEIN CREC"/>
    <property type="match status" value="1"/>
</dbReference>